<dbReference type="InterPro" id="IPR019546">
    <property type="entry name" value="TAT_signal_bac_arc"/>
</dbReference>
<keyword evidence="2" id="KW-1185">Reference proteome</keyword>
<dbReference type="InterPro" id="IPR006311">
    <property type="entry name" value="TAT_signal"/>
</dbReference>
<dbReference type="Proteomes" id="UP001597128">
    <property type="component" value="Unassembled WGS sequence"/>
</dbReference>
<protein>
    <submittedName>
        <fullName evidence="1">Acetamidase/formamidase family protein</fullName>
    </submittedName>
</protein>
<sequence length="485" mass="52365">MAEHTCSPGCNHGVTPENEALVKEEFHEARRSFLKDAFAVGGSTAALGALGITMSQSAFAQSPKVGAGAGRASHYYVPANDKTVHWGFFSKSLKPLIEVESGDYVTLETLTHHANDDAERMVRGDPGAESVFYWDSKRKGVDRRGIGAMNAKVGAGGGLGVHICTGPVAIKGAEPGDILEVRIVDVTPRASANPLYKGKAFGSNAAAWWGFHYGDTVEEPKKREVITIYEVDATGERNYASAVYNFRWTPQTDPFGVVHPIIDYPGVPVDHKTIQENHNVLKNVRVPIRPHFGTMGVAPAEADMVNSIPPSYTGGNIDNWRIGKGATLYYPVSVAGGLFSVGDPHASQGDSELCGTAIECSLTGTFQLILHKKASLPGTPLESLKYPLLETQDEWLLHGFSYPNYLADLGADAQNSIFAKSSVDLALRDAYRKMRDFLMSTQGLSEDEAISLMSIAVDFGITQVVDGNWGVHALVKKSIFPPRKT</sequence>
<dbReference type="Gene3D" id="3.10.28.20">
    <property type="entry name" value="Acetamidase/Formamidase-like domains"/>
    <property type="match status" value="1"/>
</dbReference>
<dbReference type="EMBL" id="JBHTKB010000001">
    <property type="protein sequence ID" value="MFD0912896.1"/>
    <property type="molecule type" value="Genomic_DNA"/>
</dbReference>
<dbReference type="SUPFAM" id="SSF141130">
    <property type="entry name" value="Acetamidase/Formamidase-like"/>
    <property type="match status" value="1"/>
</dbReference>
<reference evidence="2" key="1">
    <citation type="journal article" date="2019" name="Int. J. Syst. Evol. Microbiol.">
        <title>The Global Catalogue of Microorganisms (GCM) 10K type strain sequencing project: providing services to taxonomists for standard genome sequencing and annotation.</title>
        <authorList>
            <consortium name="The Broad Institute Genomics Platform"/>
            <consortium name="The Broad Institute Genome Sequencing Center for Infectious Disease"/>
            <person name="Wu L."/>
            <person name="Ma J."/>
        </authorList>
    </citation>
    <scope>NUCLEOTIDE SEQUENCE [LARGE SCALE GENOMIC DNA]</scope>
    <source>
        <strain evidence="2">CCUG 58412</strain>
    </source>
</reference>
<evidence type="ECO:0000313" key="2">
    <source>
        <dbReference type="Proteomes" id="UP001597128"/>
    </source>
</evidence>
<organism evidence="1 2">
    <name type="scientific">Methylophilus luteus</name>
    <dbReference type="NCBI Taxonomy" id="640108"/>
    <lineage>
        <taxon>Bacteria</taxon>
        <taxon>Pseudomonadati</taxon>
        <taxon>Pseudomonadota</taxon>
        <taxon>Betaproteobacteria</taxon>
        <taxon>Nitrosomonadales</taxon>
        <taxon>Methylophilaceae</taxon>
        <taxon>Methylophilus</taxon>
    </lineage>
</organism>
<dbReference type="PANTHER" id="PTHR31891">
    <property type="entry name" value="FORMAMIDASE C869.04-RELATED"/>
    <property type="match status" value="1"/>
</dbReference>
<dbReference type="Pfam" id="PF03069">
    <property type="entry name" value="FmdA_AmdA"/>
    <property type="match status" value="2"/>
</dbReference>
<name>A0ABW3F7V3_9PROT</name>
<dbReference type="PROSITE" id="PS51318">
    <property type="entry name" value="TAT"/>
    <property type="match status" value="1"/>
</dbReference>
<comment type="caution">
    <text evidence="1">The sequence shown here is derived from an EMBL/GenBank/DDBJ whole genome shotgun (WGS) entry which is preliminary data.</text>
</comment>
<dbReference type="InterPro" id="IPR004304">
    <property type="entry name" value="FmdA_AmdA"/>
</dbReference>
<proteinExistence type="predicted"/>
<evidence type="ECO:0000313" key="1">
    <source>
        <dbReference type="EMBL" id="MFD0912896.1"/>
    </source>
</evidence>
<dbReference type="PANTHER" id="PTHR31891:SF1">
    <property type="entry name" value="FORMAMIDASE C869.04-RELATED"/>
    <property type="match status" value="1"/>
</dbReference>
<dbReference type="RefSeq" id="WP_379056090.1">
    <property type="nucleotide sequence ID" value="NZ_JBHTKB010000001.1"/>
</dbReference>
<dbReference type="NCBIfam" id="TIGR01409">
    <property type="entry name" value="TAT_signal_seq"/>
    <property type="match status" value="1"/>
</dbReference>
<dbReference type="Gene3D" id="2.60.120.580">
    <property type="entry name" value="Acetamidase/Formamidase-like domains"/>
    <property type="match status" value="1"/>
</dbReference>
<gene>
    <name evidence="1" type="ORF">ACFQ1Z_04995</name>
</gene>
<accession>A0ABW3F7V3</accession>